<accession>A0A1F6MBT3</accession>
<name>A0A1F6MBT3_9BACT</name>
<dbReference type="AlphaFoldDB" id="A0A1F6MBT3"/>
<evidence type="ECO:0000313" key="2">
    <source>
        <dbReference type="Proteomes" id="UP000176413"/>
    </source>
</evidence>
<organism evidence="1 2">
    <name type="scientific">Candidatus Magasanikbacteria bacterium RIFCSPHIGHO2_02_FULL_45_10</name>
    <dbReference type="NCBI Taxonomy" id="1798679"/>
    <lineage>
        <taxon>Bacteria</taxon>
        <taxon>Candidatus Magasanikiibacteriota</taxon>
    </lineage>
</organism>
<dbReference type="Proteomes" id="UP000176413">
    <property type="component" value="Unassembled WGS sequence"/>
</dbReference>
<reference evidence="1 2" key="1">
    <citation type="journal article" date="2016" name="Nat. Commun.">
        <title>Thousands of microbial genomes shed light on interconnected biogeochemical processes in an aquifer system.</title>
        <authorList>
            <person name="Anantharaman K."/>
            <person name="Brown C.T."/>
            <person name="Hug L.A."/>
            <person name="Sharon I."/>
            <person name="Castelle C.J."/>
            <person name="Probst A.J."/>
            <person name="Thomas B.C."/>
            <person name="Singh A."/>
            <person name="Wilkins M.J."/>
            <person name="Karaoz U."/>
            <person name="Brodie E.L."/>
            <person name="Williams K.H."/>
            <person name="Hubbard S.S."/>
            <person name="Banfield J.F."/>
        </authorList>
    </citation>
    <scope>NUCLEOTIDE SEQUENCE [LARGE SCALE GENOMIC DNA]</scope>
</reference>
<dbReference type="EMBL" id="MFQA01000015">
    <property type="protein sequence ID" value="OGH69122.1"/>
    <property type="molecule type" value="Genomic_DNA"/>
</dbReference>
<gene>
    <name evidence="1" type="ORF">A3D53_01945</name>
</gene>
<sequence length="90" mass="10602">MPNKIRKIELFDKVGLPTPETKLFKRESISAIWNYIKNTFSNERPLIIRVAGIPDKFSRPYFYVDKKENLPKIFDKLKNLLFQMGVLVIS</sequence>
<evidence type="ECO:0000313" key="1">
    <source>
        <dbReference type="EMBL" id="OGH69122.1"/>
    </source>
</evidence>
<protein>
    <submittedName>
        <fullName evidence="1">Uncharacterized protein</fullName>
    </submittedName>
</protein>
<comment type="caution">
    <text evidence="1">The sequence shown here is derived from an EMBL/GenBank/DDBJ whole genome shotgun (WGS) entry which is preliminary data.</text>
</comment>
<proteinExistence type="predicted"/>